<keyword evidence="3" id="KW-0228">DNA excision</keyword>
<dbReference type="InterPro" id="IPR036876">
    <property type="entry name" value="UVR_dom_sf"/>
</dbReference>
<dbReference type="InterPro" id="IPR010994">
    <property type="entry name" value="RuvA_2-like"/>
</dbReference>
<dbReference type="PANTHER" id="PTHR30562">
    <property type="entry name" value="UVRC/OXIDOREDUCTASE"/>
    <property type="match status" value="1"/>
</dbReference>
<dbReference type="HAMAP" id="MF_00203">
    <property type="entry name" value="UvrC"/>
    <property type="match status" value="1"/>
</dbReference>
<dbReference type="SMART" id="SM00278">
    <property type="entry name" value="HhH1"/>
    <property type="match status" value="2"/>
</dbReference>
<dbReference type="GO" id="GO:0006289">
    <property type="term" value="P:nucleotide-excision repair"/>
    <property type="evidence" value="ECO:0007669"/>
    <property type="project" value="InterPro"/>
</dbReference>
<keyword evidence="2" id="KW-0227">DNA damage</keyword>
<dbReference type="InterPro" id="IPR038476">
    <property type="entry name" value="UvrC_RNase_H_dom_sf"/>
</dbReference>
<dbReference type="InterPro" id="IPR001162">
    <property type="entry name" value="UvrC_RNase_H_dom"/>
</dbReference>
<dbReference type="PROSITE" id="PS50164">
    <property type="entry name" value="GIY_YIG"/>
    <property type="match status" value="1"/>
</dbReference>
<dbReference type="SUPFAM" id="SSF46600">
    <property type="entry name" value="C-terminal UvrC-binding domain of UvrB"/>
    <property type="match status" value="1"/>
</dbReference>
<dbReference type="InterPro" id="IPR004791">
    <property type="entry name" value="UvrC"/>
</dbReference>
<evidence type="ECO:0000256" key="4">
    <source>
        <dbReference type="ARBA" id="ARBA00022881"/>
    </source>
</evidence>
<dbReference type="Pfam" id="PF14520">
    <property type="entry name" value="HHH_5"/>
    <property type="match status" value="1"/>
</dbReference>
<dbReference type="InterPro" id="IPR035901">
    <property type="entry name" value="GIY-YIG_endonuc_sf"/>
</dbReference>
<keyword evidence="1" id="KW-0963">Cytoplasm</keyword>
<dbReference type="SUPFAM" id="SSF47781">
    <property type="entry name" value="RuvA domain 2-like"/>
    <property type="match status" value="1"/>
</dbReference>
<dbReference type="PROSITE" id="PS50165">
    <property type="entry name" value="UVRC"/>
    <property type="match status" value="1"/>
</dbReference>
<evidence type="ECO:0000256" key="3">
    <source>
        <dbReference type="ARBA" id="ARBA00022769"/>
    </source>
</evidence>
<keyword evidence="4" id="KW-0267">Excision nuclease</keyword>
<dbReference type="PROSITE" id="PS50151">
    <property type="entry name" value="UVR"/>
    <property type="match status" value="1"/>
</dbReference>
<keyword evidence="5" id="KW-0234">DNA repair</keyword>
<dbReference type="AlphaFoldDB" id="A0A6J6EI85"/>
<proteinExistence type="inferred from homology"/>
<dbReference type="CDD" id="cd10434">
    <property type="entry name" value="GIY-YIG_UvrC_Cho"/>
    <property type="match status" value="1"/>
</dbReference>
<dbReference type="Pfam" id="PF01541">
    <property type="entry name" value="GIY-YIG"/>
    <property type="match status" value="1"/>
</dbReference>
<evidence type="ECO:0000259" key="7">
    <source>
        <dbReference type="PROSITE" id="PS50164"/>
    </source>
</evidence>
<dbReference type="PANTHER" id="PTHR30562:SF1">
    <property type="entry name" value="UVRABC SYSTEM PROTEIN C"/>
    <property type="match status" value="1"/>
</dbReference>
<protein>
    <submittedName>
        <fullName evidence="9">Unannotated protein</fullName>
    </submittedName>
</protein>
<dbReference type="Gene3D" id="4.10.860.10">
    <property type="entry name" value="UVR domain"/>
    <property type="match status" value="1"/>
</dbReference>
<feature type="domain" description="UvrC family homology region profile" evidence="8">
    <location>
        <begin position="257"/>
        <end position="498"/>
    </location>
</feature>
<dbReference type="NCBIfam" id="TIGR00194">
    <property type="entry name" value="uvrC"/>
    <property type="match status" value="1"/>
</dbReference>
<feature type="domain" description="UVR" evidence="6">
    <location>
        <begin position="206"/>
        <end position="241"/>
    </location>
</feature>
<evidence type="ECO:0000259" key="8">
    <source>
        <dbReference type="PROSITE" id="PS50165"/>
    </source>
</evidence>
<evidence type="ECO:0000256" key="1">
    <source>
        <dbReference type="ARBA" id="ARBA00022490"/>
    </source>
</evidence>
<dbReference type="NCBIfam" id="NF001824">
    <property type="entry name" value="PRK00558.1-5"/>
    <property type="match status" value="1"/>
</dbReference>
<dbReference type="Gene3D" id="1.10.150.20">
    <property type="entry name" value="5' to 3' exonuclease, C-terminal subdomain"/>
    <property type="match status" value="1"/>
</dbReference>
<dbReference type="Pfam" id="PF08459">
    <property type="entry name" value="UvrC_RNaseH_dom"/>
    <property type="match status" value="1"/>
</dbReference>
<dbReference type="InterPro" id="IPR003583">
    <property type="entry name" value="Hlx-hairpin-Hlx_DNA-bd_motif"/>
</dbReference>
<feature type="domain" description="GIY-YIG" evidence="7">
    <location>
        <begin position="14"/>
        <end position="93"/>
    </location>
</feature>
<reference evidence="9" key="1">
    <citation type="submission" date="2020-05" db="EMBL/GenBank/DDBJ databases">
        <authorList>
            <person name="Chiriac C."/>
            <person name="Salcher M."/>
            <person name="Ghai R."/>
            <person name="Kavagutti S V."/>
        </authorList>
    </citation>
    <scope>NUCLEOTIDE SEQUENCE</scope>
</reference>
<organism evidence="9">
    <name type="scientific">freshwater metagenome</name>
    <dbReference type="NCBI Taxonomy" id="449393"/>
    <lineage>
        <taxon>unclassified sequences</taxon>
        <taxon>metagenomes</taxon>
        <taxon>ecological metagenomes</taxon>
    </lineage>
</organism>
<evidence type="ECO:0000259" key="6">
    <source>
        <dbReference type="PROSITE" id="PS50151"/>
    </source>
</evidence>
<dbReference type="GO" id="GO:0003677">
    <property type="term" value="F:DNA binding"/>
    <property type="evidence" value="ECO:0007669"/>
    <property type="project" value="InterPro"/>
</dbReference>
<evidence type="ECO:0000256" key="2">
    <source>
        <dbReference type="ARBA" id="ARBA00022763"/>
    </source>
</evidence>
<name>A0A6J6EI85_9ZZZZ</name>
<dbReference type="InterPro" id="IPR000305">
    <property type="entry name" value="GIY-YIG_endonuc"/>
</dbReference>
<dbReference type="Gene3D" id="3.30.420.340">
    <property type="entry name" value="UvrC, RNAse H endonuclease domain"/>
    <property type="match status" value="1"/>
</dbReference>
<dbReference type="FunFam" id="3.40.1440.10:FF:000001">
    <property type="entry name" value="UvrABC system protein C"/>
    <property type="match status" value="1"/>
</dbReference>
<dbReference type="SMART" id="SM00465">
    <property type="entry name" value="GIYc"/>
    <property type="match status" value="1"/>
</dbReference>
<dbReference type="SUPFAM" id="SSF82771">
    <property type="entry name" value="GIY-YIG endonuclease"/>
    <property type="match status" value="1"/>
</dbReference>
<gene>
    <name evidence="9" type="ORF">UFOPK1740_00574</name>
</gene>
<dbReference type="InterPro" id="IPR050066">
    <property type="entry name" value="UvrABC_protein_C"/>
</dbReference>
<dbReference type="InterPro" id="IPR001943">
    <property type="entry name" value="UVR_dom"/>
</dbReference>
<dbReference type="Pfam" id="PF22920">
    <property type="entry name" value="UvrC_RNaseH"/>
    <property type="match status" value="1"/>
</dbReference>
<dbReference type="GO" id="GO:0009380">
    <property type="term" value="C:excinuclease repair complex"/>
    <property type="evidence" value="ECO:0007669"/>
    <property type="project" value="InterPro"/>
</dbReference>
<dbReference type="EMBL" id="CAEZTU010000017">
    <property type="protein sequence ID" value="CAB4576152.1"/>
    <property type="molecule type" value="Genomic_DNA"/>
</dbReference>
<dbReference type="InterPro" id="IPR047296">
    <property type="entry name" value="GIY-YIG_UvrC_Cho"/>
</dbReference>
<dbReference type="Pfam" id="PF02151">
    <property type="entry name" value="UVR"/>
    <property type="match status" value="1"/>
</dbReference>
<sequence>MADPSLYRPKNVPELPGVYRFKTADETVIYVGKAKNLKNRLNSYFTDLSNLHPRTAMMVKTAAMVDWVTVHNEVEALQLEFTWIKAFNPRFNVRFRDNKTYPYLTLTLKDEFPQISVTRGAKKKGNKYYGPFTHVWAIRQTMEQIIKVFPIRSCKDTVYRRHQLMKRPCLLGDIERCAAPCVNRVNKEEYSSIVNNVVSFLNGNTKSIFKDLEQQMNLASANEEFEKAARFRDRLGALTKVVELNAIVFDDETDADLIALTSDDLHLSTQIFHVRQGQIKGERSFVSDRIDHKTMPEHFEDLLIQLYGELEGDAIPKEILINQDLTEIESVTKWISDNARKTVEIRRPQRGDKRKLMETSEKNSEQNLTMHKLKRSADLLSRTKALEELANSLDLDQPPLRIECIDVSNMSGTSTTASLVVFEDGVAQKKHYRSFNIKSFEGQDDPRAIHETVLRRYRYLVDGDDTENKSDKKSFAYRPSLLLVDGGQIQANAAREALDELGLSDIETVGIAKRLEELWKPGVKDPILLPRNSEALFLVQRIRDEAHRFAITKTRMRHAKASLASELDGIKGLGEKKIKTLLDSFGSVNNIREQSLASLMQVPGINEDLATKILDHLKDVPTRFDPLTGEIIN</sequence>
<dbReference type="GO" id="GO:0009381">
    <property type="term" value="F:excinuclease ABC activity"/>
    <property type="evidence" value="ECO:0007669"/>
    <property type="project" value="InterPro"/>
</dbReference>
<accession>A0A6J6EI85</accession>
<evidence type="ECO:0000256" key="5">
    <source>
        <dbReference type="ARBA" id="ARBA00023204"/>
    </source>
</evidence>
<dbReference type="Gene3D" id="3.40.1440.10">
    <property type="entry name" value="GIY-YIG endonuclease"/>
    <property type="match status" value="1"/>
</dbReference>
<evidence type="ECO:0000313" key="9">
    <source>
        <dbReference type="EMBL" id="CAB4576152.1"/>
    </source>
</evidence>